<dbReference type="EMBL" id="MTYI01000187">
    <property type="protein sequence ID" value="PNP49488.1"/>
    <property type="molecule type" value="Genomic_DNA"/>
</dbReference>
<dbReference type="Proteomes" id="UP000236290">
    <property type="component" value="Unassembled WGS sequence"/>
</dbReference>
<sequence>MSWPAYLVLHALFGSRIPGGYTSAIRNKYQKTNAKDYSEEYGKAQQEAGRLVTLYRIDDAGQHVSVYYREKPLKTSAVNLKQVVHVD</sequence>
<reference evidence="1 2" key="1">
    <citation type="submission" date="2017-02" db="EMBL/GenBank/DDBJ databases">
        <title>Genomes of Trichoderma spp. with biocontrol activity.</title>
        <authorList>
            <person name="Gardiner D."/>
            <person name="Kazan K."/>
            <person name="Vos C."/>
            <person name="Harvey P."/>
        </authorList>
    </citation>
    <scope>NUCLEOTIDE SEQUENCE [LARGE SCALE GENOMIC DNA]</scope>
    <source>
        <strain evidence="1 2">Tr1</strain>
    </source>
</reference>
<evidence type="ECO:0000313" key="2">
    <source>
        <dbReference type="Proteomes" id="UP000236290"/>
    </source>
</evidence>
<evidence type="ECO:0000313" key="1">
    <source>
        <dbReference type="EMBL" id="PNP49488.1"/>
    </source>
</evidence>
<organism evidence="1 2">
    <name type="scientific">Trichoderma harzianum</name>
    <name type="common">Hypocrea lixii</name>
    <dbReference type="NCBI Taxonomy" id="5544"/>
    <lineage>
        <taxon>Eukaryota</taxon>
        <taxon>Fungi</taxon>
        <taxon>Dikarya</taxon>
        <taxon>Ascomycota</taxon>
        <taxon>Pezizomycotina</taxon>
        <taxon>Sordariomycetes</taxon>
        <taxon>Hypocreomycetidae</taxon>
        <taxon>Hypocreales</taxon>
        <taxon>Hypocreaceae</taxon>
        <taxon>Trichoderma</taxon>
    </lineage>
</organism>
<accession>A0A2K0TVD2</accession>
<comment type="caution">
    <text evidence="1">The sequence shown here is derived from an EMBL/GenBank/DDBJ whole genome shotgun (WGS) entry which is preliminary data.</text>
</comment>
<protein>
    <submittedName>
        <fullName evidence="1">Uncharacterized protein</fullName>
    </submittedName>
</protein>
<gene>
    <name evidence="1" type="ORF">THARTR1_09810</name>
</gene>
<proteinExistence type="predicted"/>
<dbReference type="AlphaFoldDB" id="A0A2K0TVD2"/>
<name>A0A2K0TVD2_TRIHA</name>